<evidence type="ECO:0000313" key="3">
    <source>
        <dbReference type="Proteomes" id="UP000030655"/>
    </source>
</evidence>
<keyword evidence="3" id="KW-1185">Reference proteome</keyword>
<dbReference type="EMBL" id="KK365363">
    <property type="protein sequence ID" value="KCZ79114.1"/>
    <property type="molecule type" value="Genomic_DNA"/>
</dbReference>
<feature type="region of interest" description="Disordered" evidence="1">
    <location>
        <begin position="1"/>
        <end position="43"/>
    </location>
</feature>
<dbReference type="HOGENOM" id="CLU_1854742_0_0_1"/>
<reference evidence="2 3" key="2">
    <citation type="submission" date="2014-03" db="EMBL/GenBank/DDBJ databases">
        <title>The Genome Sequence of Anncaliia algerae insect isolate PRA339.</title>
        <authorList>
            <consortium name="The Broad Institute Genome Sequencing Platform"/>
            <consortium name="The Broad Institute Genome Sequencing Center for Infectious Disease"/>
            <person name="Cuomo C."/>
            <person name="Becnel J."/>
            <person name="Sanscrainte N."/>
            <person name="Walker B."/>
            <person name="Young S.K."/>
            <person name="Zeng Q."/>
            <person name="Gargeya S."/>
            <person name="Fitzgerald M."/>
            <person name="Haas B."/>
            <person name="Abouelleil A."/>
            <person name="Alvarado L."/>
            <person name="Arachchi H.M."/>
            <person name="Berlin A.M."/>
            <person name="Chapman S.B."/>
            <person name="Dewar J."/>
            <person name="Goldberg J."/>
            <person name="Griggs A."/>
            <person name="Gujja S."/>
            <person name="Hansen M."/>
            <person name="Howarth C."/>
            <person name="Imamovic A."/>
            <person name="Larimer J."/>
            <person name="McCowan C."/>
            <person name="Murphy C."/>
            <person name="Neiman D."/>
            <person name="Pearson M."/>
            <person name="Priest M."/>
            <person name="Roberts A."/>
            <person name="Saif S."/>
            <person name="Shea T."/>
            <person name="Sisk P."/>
            <person name="Sykes S."/>
            <person name="Wortman J."/>
            <person name="Nusbaum C."/>
            <person name="Birren B."/>
        </authorList>
    </citation>
    <scope>NUCLEOTIDE SEQUENCE [LARGE SCALE GENOMIC DNA]</scope>
    <source>
        <strain evidence="2 3">PRA339</strain>
    </source>
</reference>
<gene>
    <name evidence="2" type="ORF">H312_03500</name>
</gene>
<evidence type="ECO:0000256" key="1">
    <source>
        <dbReference type="SAM" id="MobiDB-lite"/>
    </source>
</evidence>
<reference evidence="3" key="1">
    <citation type="submission" date="2013-02" db="EMBL/GenBank/DDBJ databases">
        <authorList>
            <consortium name="The Broad Institute Genome Sequencing Platform"/>
            <person name="Cuomo C."/>
            <person name="Becnel J."/>
            <person name="Sanscrainte N."/>
            <person name="Walker B."/>
            <person name="Young S.K."/>
            <person name="Zeng Q."/>
            <person name="Gargeya S."/>
            <person name="Fitzgerald M."/>
            <person name="Haas B."/>
            <person name="Abouelleil A."/>
            <person name="Alvarado L."/>
            <person name="Arachchi H.M."/>
            <person name="Berlin A.M."/>
            <person name="Chapman S.B."/>
            <person name="Dewar J."/>
            <person name="Goldberg J."/>
            <person name="Griggs A."/>
            <person name="Gujja S."/>
            <person name="Hansen M."/>
            <person name="Howarth C."/>
            <person name="Imamovic A."/>
            <person name="Larimer J."/>
            <person name="McCowan C."/>
            <person name="Murphy C."/>
            <person name="Neiman D."/>
            <person name="Pearson M."/>
            <person name="Priest M."/>
            <person name="Roberts A."/>
            <person name="Saif S."/>
            <person name="Shea T."/>
            <person name="Sisk P."/>
            <person name="Sykes S."/>
            <person name="Wortman J."/>
            <person name="Nusbaum C."/>
            <person name="Birren B."/>
        </authorList>
    </citation>
    <scope>NUCLEOTIDE SEQUENCE [LARGE SCALE GENOMIC DNA]</scope>
    <source>
        <strain evidence="3">PRA339</strain>
    </source>
</reference>
<proteinExistence type="predicted"/>
<dbReference type="Proteomes" id="UP000030655">
    <property type="component" value="Unassembled WGS sequence"/>
</dbReference>
<accession>A0A059EWK6</accession>
<name>A0A059EWK6_9MICR</name>
<evidence type="ECO:0000313" key="2">
    <source>
        <dbReference type="EMBL" id="KCZ79114.1"/>
    </source>
</evidence>
<protein>
    <submittedName>
        <fullName evidence="2">Uncharacterized protein</fullName>
    </submittedName>
</protein>
<dbReference type="AlphaFoldDB" id="A0A059EWK6"/>
<sequence length="138" mass="16222">MDKERDKKRIKGERMKQTRDKRKELNKSSLHKNSTIKKDSQESNPYNVKDKILVKNFQAQIGEKLFVGPYEVIKVDINGNIVLIKLNNSFVWLNIKKNKTFSGNEDVRKSNNIFPAKVREKTNYLNGKFKINMTFMNI</sequence>
<feature type="compositionally biased region" description="Basic and acidic residues" evidence="1">
    <location>
        <begin position="1"/>
        <end position="26"/>
    </location>
</feature>
<dbReference type="VEuPathDB" id="MicrosporidiaDB:H312_03500"/>
<organism evidence="2 3">
    <name type="scientific">Anncaliia algerae PRA339</name>
    <dbReference type="NCBI Taxonomy" id="1288291"/>
    <lineage>
        <taxon>Eukaryota</taxon>
        <taxon>Fungi</taxon>
        <taxon>Fungi incertae sedis</taxon>
        <taxon>Microsporidia</taxon>
        <taxon>Tubulinosematoidea</taxon>
        <taxon>Tubulinosematidae</taxon>
        <taxon>Anncaliia</taxon>
    </lineage>
</organism>